<evidence type="ECO:0000313" key="2">
    <source>
        <dbReference type="EMBL" id="GFU22844.1"/>
    </source>
</evidence>
<gene>
    <name evidence="2" type="ORF">NPIL_297901</name>
</gene>
<keyword evidence="3" id="KW-1185">Reference proteome</keyword>
<accession>A0A8X6QJW4</accession>
<protein>
    <submittedName>
        <fullName evidence="2">Uncharacterized protein</fullName>
    </submittedName>
</protein>
<organism evidence="2 3">
    <name type="scientific">Nephila pilipes</name>
    <name type="common">Giant wood spider</name>
    <name type="synonym">Nephila maculata</name>
    <dbReference type="NCBI Taxonomy" id="299642"/>
    <lineage>
        <taxon>Eukaryota</taxon>
        <taxon>Metazoa</taxon>
        <taxon>Ecdysozoa</taxon>
        <taxon>Arthropoda</taxon>
        <taxon>Chelicerata</taxon>
        <taxon>Arachnida</taxon>
        <taxon>Araneae</taxon>
        <taxon>Araneomorphae</taxon>
        <taxon>Entelegynae</taxon>
        <taxon>Araneoidea</taxon>
        <taxon>Nephilidae</taxon>
        <taxon>Nephila</taxon>
    </lineage>
</organism>
<evidence type="ECO:0000256" key="1">
    <source>
        <dbReference type="SAM" id="MobiDB-lite"/>
    </source>
</evidence>
<reference evidence="2" key="1">
    <citation type="submission" date="2020-08" db="EMBL/GenBank/DDBJ databases">
        <title>Multicomponent nature underlies the extraordinary mechanical properties of spider dragline silk.</title>
        <authorList>
            <person name="Kono N."/>
            <person name="Nakamura H."/>
            <person name="Mori M."/>
            <person name="Yoshida Y."/>
            <person name="Ohtoshi R."/>
            <person name="Malay A.D."/>
            <person name="Moran D.A.P."/>
            <person name="Tomita M."/>
            <person name="Numata K."/>
            <person name="Arakawa K."/>
        </authorList>
    </citation>
    <scope>NUCLEOTIDE SEQUENCE</scope>
</reference>
<name>A0A8X6QJW4_NEPPI</name>
<sequence>MVSSGADGVHGRVVGNRANGQSDVRGRSVIMFNANSGLDKNGNRIRAIAVIFRMDPMMMMGLMALPIPK</sequence>
<dbReference type="EMBL" id="BMAW01127824">
    <property type="protein sequence ID" value="GFU22844.1"/>
    <property type="molecule type" value="Genomic_DNA"/>
</dbReference>
<feature type="region of interest" description="Disordered" evidence="1">
    <location>
        <begin position="1"/>
        <end position="20"/>
    </location>
</feature>
<dbReference type="Proteomes" id="UP000887013">
    <property type="component" value="Unassembled WGS sequence"/>
</dbReference>
<proteinExistence type="predicted"/>
<dbReference type="AlphaFoldDB" id="A0A8X6QJW4"/>
<evidence type="ECO:0000313" key="3">
    <source>
        <dbReference type="Proteomes" id="UP000887013"/>
    </source>
</evidence>
<comment type="caution">
    <text evidence="2">The sequence shown here is derived from an EMBL/GenBank/DDBJ whole genome shotgun (WGS) entry which is preliminary data.</text>
</comment>